<sequence length="39" mass="4615">MSTSSLVMQRMQLLKQVIVKNMQIQTQVNYYKILQSNLI</sequence>
<accession>A0A8S5V5K5</accession>
<dbReference type="EMBL" id="BK016202">
    <property type="protein sequence ID" value="DAG02024.1"/>
    <property type="molecule type" value="Genomic_DNA"/>
</dbReference>
<name>A0A8S5V5K5_9CAUD</name>
<proteinExistence type="predicted"/>
<evidence type="ECO:0000313" key="1">
    <source>
        <dbReference type="EMBL" id="DAG02024.1"/>
    </source>
</evidence>
<reference evidence="1" key="1">
    <citation type="journal article" date="2021" name="Proc. Natl. Acad. Sci. U.S.A.">
        <title>A Catalog of Tens of Thousands of Viruses from Human Metagenomes Reveals Hidden Associations with Chronic Diseases.</title>
        <authorList>
            <person name="Tisza M.J."/>
            <person name="Buck C.B."/>
        </authorList>
    </citation>
    <scope>NUCLEOTIDE SEQUENCE</scope>
    <source>
        <strain evidence="1">Ctg4a4</strain>
    </source>
</reference>
<organism evidence="1">
    <name type="scientific">Siphoviridae sp. ctg4a4</name>
    <dbReference type="NCBI Taxonomy" id="2825602"/>
    <lineage>
        <taxon>Viruses</taxon>
        <taxon>Duplodnaviria</taxon>
        <taxon>Heunggongvirae</taxon>
        <taxon>Uroviricota</taxon>
        <taxon>Caudoviricetes</taxon>
    </lineage>
</organism>
<protein>
    <submittedName>
        <fullName evidence="1">Uncharacterized protein</fullName>
    </submittedName>
</protein>